<sequence length="90" mass="10410">MQETTSLKQKEEEWASVIRGKRFSFAQYGQKKVEGRCGVGHCNKYDFIMTCMHFAYSIDCFCRLLIKHVVLNADSQGLSSSFNQVPKYYP</sequence>
<keyword evidence="2" id="KW-1185">Reference proteome</keyword>
<dbReference type="Proteomes" id="UP000823775">
    <property type="component" value="Unassembled WGS sequence"/>
</dbReference>
<organism evidence="1 2">
    <name type="scientific">Datura stramonium</name>
    <name type="common">Jimsonweed</name>
    <name type="synonym">Common thornapple</name>
    <dbReference type="NCBI Taxonomy" id="4076"/>
    <lineage>
        <taxon>Eukaryota</taxon>
        <taxon>Viridiplantae</taxon>
        <taxon>Streptophyta</taxon>
        <taxon>Embryophyta</taxon>
        <taxon>Tracheophyta</taxon>
        <taxon>Spermatophyta</taxon>
        <taxon>Magnoliopsida</taxon>
        <taxon>eudicotyledons</taxon>
        <taxon>Gunneridae</taxon>
        <taxon>Pentapetalae</taxon>
        <taxon>asterids</taxon>
        <taxon>lamiids</taxon>
        <taxon>Solanales</taxon>
        <taxon>Solanaceae</taxon>
        <taxon>Solanoideae</taxon>
        <taxon>Datureae</taxon>
        <taxon>Datura</taxon>
    </lineage>
</organism>
<comment type="caution">
    <text evidence="1">The sequence shown here is derived from an EMBL/GenBank/DDBJ whole genome shotgun (WGS) entry which is preliminary data.</text>
</comment>
<evidence type="ECO:0000313" key="1">
    <source>
        <dbReference type="EMBL" id="MCD7452376.1"/>
    </source>
</evidence>
<evidence type="ECO:0000313" key="2">
    <source>
        <dbReference type="Proteomes" id="UP000823775"/>
    </source>
</evidence>
<reference evidence="1 2" key="1">
    <citation type="journal article" date="2021" name="BMC Genomics">
        <title>Datura genome reveals duplications of psychoactive alkaloid biosynthetic genes and high mutation rate following tissue culture.</title>
        <authorList>
            <person name="Rajewski A."/>
            <person name="Carter-House D."/>
            <person name="Stajich J."/>
            <person name="Litt A."/>
        </authorList>
    </citation>
    <scope>NUCLEOTIDE SEQUENCE [LARGE SCALE GENOMIC DNA]</scope>
    <source>
        <strain evidence="1">AR-01</strain>
    </source>
</reference>
<accession>A0ABS8S032</accession>
<proteinExistence type="predicted"/>
<dbReference type="EMBL" id="JACEIK010000206">
    <property type="protein sequence ID" value="MCD7452376.1"/>
    <property type="molecule type" value="Genomic_DNA"/>
</dbReference>
<protein>
    <submittedName>
        <fullName evidence="1">Uncharacterized protein</fullName>
    </submittedName>
</protein>
<gene>
    <name evidence="1" type="ORF">HAX54_016361</name>
</gene>
<name>A0ABS8S032_DATST</name>